<dbReference type="AlphaFoldDB" id="A0A1G7FA98"/>
<gene>
    <name evidence="1" type="ORF">SAMN05661003_1341</name>
</gene>
<evidence type="ECO:0000313" key="1">
    <source>
        <dbReference type="EMBL" id="SDE72425.1"/>
    </source>
</evidence>
<dbReference type="EMBL" id="FNAQ01000034">
    <property type="protein sequence ID" value="SDE72425.1"/>
    <property type="molecule type" value="Genomic_DNA"/>
</dbReference>
<dbReference type="NCBIfam" id="TIGR01635">
    <property type="entry name" value="tail_comp_S"/>
    <property type="match status" value="1"/>
</dbReference>
<proteinExistence type="predicted"/>
<accession>A0A1G7FA98</accession>
<dbReference type="Proteomes" id="UP000243205">
    <property type="component" value="Unassembled WGS sequence"/>
</dbReference>
<dbReference type="Pfam" id="PF05069">
    <property type="entry name" value="Phage_tail_S"/>
    <property type="match status" value="1"/>
</dbReference>
<protein>
    <submittedName>
        <fullName evidence="1">Phage virion morphogenesis (Putative tail completion) protein</fullName>
    </submittedName>
</protein>
<organism evidence="1 2">
    <name type="scientific">Desulfuromonas thiophila</name>
    <dbReference type="NCBI Taxonomy" id="57664"/>
    <lineage>
        <taxon>Bacteria</taxon>
        <taxon>Pseudomonadati</taxon>
        <taxon>Thermodesulfobacteriota</taxon>
        <taxon>Desulfuromonadia</taxon>
        <taxon>Desulfuromonadales</taxon>
        <taxon>Desulfuromonadaceae</taxon>
        <taxon>Desulfuromonas</taxon>
    </lineage>
</organism>
<dbReference type="STRING" id="57664.SAMN05661003_1341"/>
<dbReference type="RefSeq" id="WP_092080875.1">
    <property type="nucleotide sequence ID" value="NZ_FNAQ01000034.1"/>
</dbReference>
<dbReference type="OrthoDB" id="1807756at2"/>
<evidence type="ECO:0000313" key="2">
    <source>
        <dbReference type="Proteomes" id="UP000243205"/>
    </source>
</evidence>
<sequence>MITVTVNDAAVNRQLQALASKVSDLSPVMAGLSEILLEEVRDNLANEHGPTGPWPRLSPRTVLRRALQHKWPGKMLQVSGALKNTLVPGHGARAAWVSAGTRRYAAIHQFGGQAGRGRRVTIPPRPYLHRFIPAGAGNGTITPTATTGAAPVFLDTDLG</sequence>
<dbReference type="InterPro" id="IPR006522">
    <property type="entry name" value="Phage_virion_morphogenesis"/>
</dbReference>
<name>A0A1G7FA98_9BACT</name>
<keyword evidence="2" id="KW-1185">Reference proteome</keyword>
<reference evidence="2" key="1">
    <citation type="submission" date="2016-10" db="EMBL/GenBank/DDBJ databases">
        <authorList>
            <person name="Varghese N."/>
            <person name="Submissions S."/>
        </authorList>
    </citation>
    <scope>NUCLEOTIDE SEQUENCE [LARGE SCALE GENOMIC DNA]</scope>
    <source>
        <strain evidence="2">DSM 8987</strain>
    </source>
</reference>